<dbReference type="SUPFAM" id="SSF54518">
    <property type="entry name" value="Tubby C-terminal domain-like"/>
    <property type="match status" value="1"/>
</dbReference>
<protein>
    <recommendedName>
        <fullName evidence="2">Tubby C-terminal domain-containing protein</fullName>
    </recommendedName>
</protein>
<dbReference type="EMBL" id="VEPZ02000262">
    <property type="protein sequence ID" value="KAE8728436.1"/>
    <property type="molecule type" value="Genomic_DNA"/>
</dbReference>
<dbReference type="InterPro" id="IPR000007">
    <property type="entry name" value="Tubby_C"/>
</dbReference>
<feature type="domain" description="Tubby C-terminal" evidence="2">
    <location>
        <begin position="69"/>
        <end position="200"/>
    </location>
</feature>
<proteinExistence type="inferred from homology"/>
<accession>A0A6A3CI24</accession>
<evidence type="ECO:0000256" key="1">
    <source>
        <dbReference type="ARBA" id="ARBA00007129"/>
    </source>
</evidence>
<dbReference type="PROSITE" id="PS01200">
    <property type="entry name" value="TUB_1"/>
    <property type="match status" value="1"/>
</dbReference>
<dbReference type="Proteomes" id="UP000436088">
    <property type="component" value="Unassembled WGS sequence"/>
</dbReference>
<dbReference type="AlphaFoldDB" id="A0A6A3CI24"/>
<evidence type="ECO:0000259" key="2">
    <source>
        <dbReference type="Pfam" id="PF01167"/>
    </source>
</evidence>
<evidence type="ECO:0000313" key="4">
    <source>
        <dbReference type="Proteomes" id="UP000436088"/>
    </source>
</evidence>
<organism evidence="3 4">
    <name type="scientific">Hibiscus syriacus</name>
    <name type="common">Rose of Sharon</name>
    <dbReference type="NCBI Taxonomy" id="106335"/>
    <lineage>
        <taxon>Eukaryota</taxon>
        <taxon>Viridiplantae</taxon>
        <taxon>Streptophyta</taxon>
        <taxon>Embryophyta</taxon>
        <taxon>Tracheophyta</taxon>
        <taxon>Spermatophyta</taxon>
        <taxon>Magnoliopsida</taxon>
        <taxon>eudicotyledons</taxon>
        <taxon>Gunneridae</taxon>
        <taxon>Pentapetalae</taxon>
        <taxon>rosids</taxon>
        <taxon>malvids</taxon>
        <taxon>Malvales</taxon>
        <taxon>Malvaceae</taxon>
        <taxon>Malvoideae</taxon>
        <taxon>Hibiscus</taxon>
    </lineage>
</organism>
<keyword evidence="4" id="KW-1185">Reference proteome</keyword>
<dbReference type="Gene3D" id="3.20.90.10">
    <property type="entry name" value="Tubby Protein, Chain A"/>
    <property type="match status" value="1"/>
</dbReference>
<dbReference type="InterPro" id="IPR025659">
    <property type="entry name" value="Tubby-like_C"/>
</dbReference>
<dbReference type="Pfam" id="PF01167">
    <property type="entry name" value="Tub"/>
    <property type="match status" value="1"/>
</dbReference>
<dbReference type="InterPro" id="IPR018066">
    <property type="entry name" value="Tubby_C_CS"/>
</dbReference>
<dbReference type="PRINTS" id="PR01573">
    <property type="entry name" value="SUPERTUBBY"/>
</dbReference>
<reference evidence="3" key="1">
    <citation type="submission" date="2019-09" db="EMBL/GenBank/DDBJ databases">
        <title>Draft genome information of white flower Hibiscus syriacus.</title>
        <authorList>
            <person name="Kim Y.-M."/>
        </authorList>
    </citation>
    <scope>NUCLEOTIDE SEQUENCE [LARGE SCALE GENOMIC DNA]</scope>
    <source>
        <strain evidence="3">YM2019G1</strain>
    </source>
</reference>
<name>A0A6A3CI24_HIBSY</name>
<dbReference type="PANTHER" id="PTHR16517:SF104">
    <property type="entry name" value="TUBBY-LIKE F-BOX PROTEIN 6"/>
    <property type="match status" value="1"/>
</dbReference>
<sequence>MEKNYSRYCLNTRTMWRLNVPHLSKAGQKATCTDFVISLVAMISLDQASIILQFSGKLLDVCPRKPTSTTAKYRMSSIRTRGPRRISVLCTRFPFSAIEQGGSAPTPMAFTKCHDEDCSPLLDSVRIRAFETLKSVQNVCLVLRNKAPRWYGQLQCWCLNFKGRVTVASVKNFQLVATVDPSQNVTVSEQEKVILQFGRSVRTFSPWVIVTHSQLYKHLRSA</sequence>
<dbReference type="PANTHER" id="PTHR16517">
    <property type="entry name" value="TUBBY-RELATED"/>
    <property type="match status" value="1"/>
</dbReference>
<dbReference type="GO" id="GO:0006355">
    <property type="term" value="P:regulation of DNA-templated transcription"/>
    <property type="evidence" value="ECO:0007669"/>
    <property type="project" value="UniProtKB-ARBA"/>
</dbReference>
<comment type="similarity">
    <text evidence="1">Belongs to the TUB family.</text>
</comment>
<evidence type="ECO:0000313" key="3">
    <source>
        <dbReference type="EMBL" id="KAE8728436.1"/>
    </source>
</evidence>
<gene>
    <name evidence="3" type="ORF">F3Y22_tig00004374pilonHSYRG00008</name>
</gene>
<comment type="caution">
    <text evidence="3">The sequence shown here is derived from an EMBL/GenBank/DDBJ whole genome shotgun (WGS) entry which is preliminary data.</text>
</comment>